<dbReference type="Gene3D" id="1.25.40.10">
    <property type="entry name" value="Tetratricopeptide repeat domain"/>
    <property type="match status" value="1"/>
</dbReference>
<evidence type="ECO:0000313" key="4">
    <source>
        <dbReference type="Proteomes" id="UP000612585"/>
    </source>
</evidence>
<proteinExistence type="predicted"/>
<dbReference type="SUPFAM" id="SSF48452">
    <property type="entry name" value="TPR-like"/>
    <property type="match status" value="1"/>
</dbReference>
<dbReference type="InterPro" id="IPR036388">
    <property type="entry name" value="WH-like_DNA-bd_sf"/>
</dbReference>
<dbReference type="InterPro" id="IPR011990">
    <property type="entry name" value="TPR-like_helical_dom_sf"/>
</dbReference>
<dbReference type="InterPro" id="IPR027417">
    <property type="entry name" value="P-loop_NTPase"/>
</dbReference>
<dbReference type="Proteomes" id="UP000612585">
    <property type="component" value="Unassembled WGS sequence"/>
</dbReference>
<protein>
    <submittedName>
        <fullName evidence="3">Transcriptional activator</fullName>
    </submittedName>
</protein>
<dbReference type="SMART" id="SM01043">
    <property type="entry name" value="BTAD"/>
    <property type="match status" value="1"/>
</dbReference>
<dbReference type="InterPro" id="IPR051677">
    <property type="entry name" value="AfsR-DnrI-RedD_regulator"/>
</dbReference>
<dbReference type="InterPro" id="IPR005158">
    <property type="entry name" value="BTAD"/>
</dbReference>
<dbReference type="SUPFAM" id="SSF52540">
    <property type="entry name" value="P-loop containing nucleoside triphosphate hydrolases"/>
    <property type="match status" value="1"/>
</dbReference>
<organism evidence="3 4">
    <name type="scientific">Virgisporangium aurantiacum</name>
    <dbReference type="NCBI Taxonomy" id="175570"/>
    <lineage>
        <taxon>Bacteria</taxon>
        <taxon>Bacillati</taxon>
        <taxon>Actinomycetota</taxon>
        <taxon>Actinomycetes</taxon>
        <taxon>Micromonosporales</taxon>
        <taxon>Micromonosporaceae</taxon>
        <taxon>Virgisporangium</taxon>
    </lineage>
</organism>
<comment type="caution">
    <text evidence="3">The sequence shown here is derived from an EMBL/GenBank/DDBJ whole genome shotgun (WGS) entry which is preliminary data.</text>
</comment>
<dbReference type="PANTHER" id="PTHR35807:SF2">
    <property type="entry name" value="TRANSCRIPTIONAL ACTIVATOR DOMAIN"/>
    <property type="match status" value="1"/>
</dbReference>
<dbReference type="PANTHER" id="PTHR35807">
    <property type="entry name" value="TRANSCRIPTIONAL REGULATOR REDD-RELATED"/>
    <property type="match status" value="1"/>
</dbReference>
<gene>
    <name evidence="3" type="ORF">Vau01_096680</name>
</gene>
<keyword evidence="4" id="KW-1185">Reference proteome</keyword>
<sequence>MPDSRPRQGPGWPDGGARVVDRRRLRVPRQPGPETVRPRIERLVGQVAVHPMILIEADAGYGKTAFARRVADRYPTAWYAVDRQDKDLFVLISHLVSTLDGIAPGLAGRLDPVLQAAGGVASTWPEVVDAVADAAEELITSAEAVCVLDDYHLVDDPLVSAVVTRFVERLPSRLHLVIGAQARPALPKLDRWRAEGWVASVDRNDLAFHRDEMSSYYIERHGLTLTGEQLGRLADVTEGWPIAMYLAGRLLQAGSASGFDELIRRTPDGWREIHGYLREHVLGQHSAQTRAFLLATAQLSSFDKEICDVLMVGDTSPQLQLVNDWGLYCVSDGHGGHRYQHWFRDFLRAECDPVSAAMYHNRAAEHFRSTGSLELAFTHAISGRDFDRAADDLSRLGPSLMHAGRYVTLLELSEALPEHLRARHARILIARSAALRLTSRYRTALDAARQAAVLAADAGDLAAAFDARMAETNVHLDTVMPSKAAAPLDAMRTMLPHVDGERRRLYHDAVVESHINEGRLDEADAGSAGLHHDGLPRHLRVRLLVRRGDLAGALALVDQDGPDRAPRVPRSHREQQALRAWIYALMAQGDDARRHAALGIAAGRELFSPIIECVCTARMGLARLCGPDPDPAEATEHLVRALTMATEIEVPRFRAEPLIGLCVAHGRLGAWPTAWRYGCEVLEILQHAGDAYLTAFARLAIGIAAAQVAHPDAGTWLRQAANEATGRGDRYVSTCAELWLAHGALTIGASQSFEKHAARALRGMQGNGMDYLLLDSPWTGLPDLASRQALVDRMTAVAEVGGYARYLAKQLRASGSHAAAVAPAPGRRLQPEQQPAMTGGHGLYLRTLGGFVACRDGVTIDRAAWGRRKSLELLWLMCTRESRSVGREEAVDLLWPDENVDPGSVRFRVALHALNEALEPDRPPRGRTRFVHSSGDRVVLDDGVGIDIHEFRELSGQALTERDPARAALLAHRATLVYKGHFLAEEAPYADWATATRTELADTFRQTAMVSAGHDVASDDAGRAVAVLRRILADDPYHEAAYRLLARAYLRLGQPAAARAVFEECSERLRRELQVTPSWRLAELTG</sequence>
<dbReference type="RefSeq" id="WP_204007609.1">
    <property type="nucleotide sequence ID" value="NZ_BOPG01000075.1"/>
</dbReference>
<reference evidence="3" key="1">
    <citation type="submission" date="2021-01" db="EMBL/GenBank/DDBJ databases">
        <title>Whole genome shotgun sequence of Virgisporangium aurantiacum NBRC 16421.</title>
        <authorList>
            <person name="Komaki H."/>
            <person name="Tamura T."/>
        </authorList>
    </citation>
    <scope>NUCLEOTIDE SEQUENCE</scope>
    <source>
        <strain evidence="3">NBRC 16421</strain>
    </source>
</reference>
<evidence type="ECO:0000259" key="2">
    <source>
        <dbReference type="SMART" id="SM01043"/>
    </source>
</evidence>
<dbReference type="Pfam" id="PF03704">
    <property type="entry name" value="BTAD"/>
    <property type="match status" value="1"/>
</dbReference>
<feature type="domain" description="Bacterial transcriptional activator" evidence="2">
    <location>
        <begin position="946"/>
        <end position="1085"/>
    </location>
</feature>
<dbReference type="Pfam" id="PF25873">
    <property type="entry name" value="WHD_MalT"/>
    <property type="match status" value="1"/>
</dbReference>
<evidence type="ECO:0000256" key="1">
    <source>
        <dbReference type="SAM" id="MobiDB-lite"/>
    </source>
</evidence>
<name>A0A8J3ZFX7_9ACTN</name>
<dbReference type="AlphaFoldDB" id="A0A8J3ZFX7"/>
<dbReference type="InterPro" id="IPR059106">
    <property type="entry name" value="WHD_MalT"/>
</dbReference>
<evidence type="ECO:0000313" key="3">
    <source>
        <dbReference type="EMBL" id="GIJ62152.1"/>
    </source>
</evidence>
<feature type="region of interest" description="Disordered" evidence="1">
    <location>
        <begin position="1"/>
        <end position="20"/>
    </location>
</feature>
<dbReference type="Gene3D" id="1.10.10.10">
    <property type="entry name" value="Winged helix-like DNA-binding domain superfamily/Winged helix DNA-binding domain"/>
    <property type="match status" value="1"/>
</dbReference>
<dbReference type="EMBL" id="BOPG01000075">
    <property type="protein sequence ID" value="GIJ62152.1"/>
    <property type="molecule type" value="Genomic_DNA"/>
</dbReference>
<accession>A0A8J3ZFX7</accession>